<accession>A0A6J4L3M8</accession>
<gene>
    <name evidence="2" type="ORF">AVDCRST_MAG34-1564</name>
</gene>
<feature type="region of interest" description="Disordered" evidence="1">
    <location>
        <begin position="259"/>
        <end position="291"/>
    </location>
</feature>
<evidence type="ECO:0000256" key="1">
    <source>
        <dbReference type="SAM" id="MobiDB-lite"/>
    </source>
</evidence>
<sequence>ASPTPRPARRTAPDRRRCVRAAGGEPPGRRRQRQPVPERGCVCGRPAAPREAGDAHHRHRHPCLRAVVRGQRSDQRQGVRVRGGVRRRRAARLRRGPGGVGGRPFQQLLQARAEELRLRHQPDLDHPGAREGRGLLRGLLLRGAGRHRPRRLPGRRRHLGRGPGRVQARRPDRHHEPHRDPRRHPAGRGPARVHRHQCSEAGPAERAGRRDPRRRADRLLHHRGRDPGLVDRRAVPARDRSAGAVRHVVRAGQRLGAVRQRGARRTDRRRHAGVDREAVALRRGGRPGPRL</sequence>
<feature type="non-terminal residue" evidence="2">
    <location>
        <position position="1"/>
    </location>
</feature>
<feature type="compositionally biased region" description="Basic residues" evidence="1">
    <location>
        <begin position="180"/>
        <end position="196"/>
    </location>
</feature>
<dbReference type="EMBL" id="CADCUI010000001">
    <property type="protein sequence ID" value="CAA9323253.1"/>
    <property type="molecule type" value="Genomic_DNA"/>
</dbReference>
<proteinExistence type="predicted"/>
<evidence type="ECO:0000313" key="2">
    <source>
        <dbReference type="EMBL" id="CAA9323253.1"/>
    </source>
</evidence>
<reference evidence="2" key="1">
    <citation type="submission" date="2020-02" db="EMBL/GenBank/DDBJ databases">
        <authorList>
            <person name="Meier V. D."/>
        </authorList>
    </citation>
    <scope>NUCLEOTIDE SEQUENCE</scope>
    <source>
        <strain evidence="2">AVDCRST_MAG34</strain>
    </source>
</reference>
<feature type="non-terminal residue" evidence="2">
    <location>
        <position position="291"/>
    </location>
</feature>
<name>A0A6J4L3M8_9ACTN</name>
<feature type="compositionally biased region" description="Basic residues" evidence="1">
    <location>
        <begin position="261"/>
        <end position="271"/>
    </location>
</feature>
<dbReference type="AlphaFoldDB" id="A0A6J4L3M8"/>
<feature type="compositionally biased region" description="Basic and acidic residues" evidence="1">
    <location>
        <begin position="169"/>
        <end position="179"/>
    </location>
</feature>
<feature type="region of interest" description="Disordered" evidence="1">
    <location>
        <begin position="140"/>
        <end position="213"/>
    </location>
</feature>
<protein>
    <submittedName>
        <fullName evidence="2">ABC transporter, substrate-binding protein (Cluster 3, basic aa/glutamine/opines)</fullName>
    </submittedName>
</protein>
<feature type="region of interest" description="Disordered" evidence="1">
    <location>
        <begin position="1"/>
        <end position="105"/>
    </location>
</feature>
<feature type="compositionally biased region" description="Basic residues" evidence="1">
    <location>
        <begin position="83"/>
        <end position="95"/>
    </location>
</feature>
<organism evidence="2">
    <name type="scientific">uncultured Nocardioidaceae bacterium</name>
    <dbReference type="NCBI Taxonomy" id="253824"/>
    <lineage>
        <taxon>Bacteria</taxon>
        <taxon>Bacillati</taxon>
        <taxon>Actinomycetota</taxon>
        <taxon>Actinomycetes</taxon>
        <taxon>Propionibacteriales</taxon>
        <taxon>Nocardioidaceae</taxon>
        <taxon>environmental samples</taxon>
    </lineage>
</organism>
<feature type="compositionally biased region" description="Basic residues" evidence="1">
    <location>
        <begin position="144"/>
        <end position="160"/>
    </location>
</feature>